<protein>
    <recommendedName>
        <fullName evidence="5">Transmembrane protein</fullName>
    </recommendedName>
</protein>
<dbReference type="RefSeq" id="XP_066709068.1">
    <property type="nucleotide sequence ID" value="XM_066865939.1"/>
</dbReference>
<accession>A0ABR1T701</accession>
<dbReference type="PANTHER" id="PTHR37848">
    <property type="entry name" value="EXPRESSED PROTEIN"/>
    <property type="match status" value="1"/>
</dbReference>
<evidence type="ECO:0000313" key="3">
    <source>
        <dbReference type="EMBL" id="KAK8041523.1"/>
    </source>
</evidence>
<dbReference type="Proteomes" id="UP001480595">
    <property type="component" value="Unassembled WGS sequence"/>
</dbReference>
<keyword evidence="2" id="KW-1133">Transmembrane helix</keyword>
<comment type="caution">
    <text evidence="3">The sequence shown here is derived from an EMBL/GenBank/DDBJ whole genome shotgun (WGS) entry which is preliminary data.</text>
</comment>
<evidence type="ECO:0000256" key="2">
    <source>
        <dbReference type="SAM" id="Phobius"/>
    </source>
</evidence>
<proteinExistence type="predicted"/>
<evidence type="ECO:0000256" key="1">
    <source>
        <dbReference type="SAM" id="MobiDB-lite"/>
    </source>
</evidence>
<dbReference type="GeneID" id="92099002"/>
<dbReference type="EMBL" id="JAQQWL010000015">
    <property type="protein sequence ID" value="KAK8041523.1"/>
    <property type="molecule type" value="Genomic_DNA"/>
</dbReference>
<dbReference type="PANTHER" id="PTHR37848:SF1">
    <property type="entry name" value="SUN DOMAIN-CONTAINING PROTEIN"/>
    <property type="match status" value="1"/>
</dbReference>
<sequence>MNKPSTLTDWCQRFCADPSHLKRFKFRREMTGFKLDLVRRKMESLMRDVYYEGNLSVDLYPEDDRRDVYNNARANRWRMKGWVKFLFGISFLWIFSWPSLKLATHYFGAVTAKWPFSRVAANGRQREYVTVSEETLCNQWGPAIREAVLARRQVTLKQADMRRASQAPLEEKRVPWGGDRHD</sequence>
<keyword evidence="2" id="KW-0812">Transmembrane</keyword>
<keyword evidence="2" id="KW-0472">Membrane</keyword>
<evidence type="ECO:0000313" key="4">
    <source>
        <dbReference type="Proteomes" id="UP001480595"/>
    </source>
</evidence>
<feature type="region of interest" description="Disordered" evidence="1">
    <location>
        <begin position="162"/>
        <end position="182"/>
    </location>
</feature>
<gene>
    <name evidence="3" type="ORF">PG994_014530</name>
</gene>
<reference evidence="3 4" key="1">
    <citation type="submission" date="2023-01" db="EMBL/GenBank/DDBJ databases">
        <title>Analysis of 21 Apiospora genomes using comparative genomics revels a genus with tremendous synthesis potential of carbohydrate active enzymes and secondary metabolites.</title>
        <authorList>
            <person name="Sorensen T."/>
        </authorList>
    </citation>
    <scope>NUCLEOTIDE SEQUENCE [LARGE SCALE GENOMIC DNA]</scope>
    <source>
        <strain evidence="3 4">CBS 135458</strain>
    </source>
</reference>
<keyword evidence="4" id="KW-1185">Reference proteome</keyword>
<evidence type="ECO:0008006" key="5">
    <source>
        <dbReference type="Google" id="ProtNLM"/>
    </source>
</evidence>
<feature type="transmembrane region" description="Helical" evidence="2">
    <location>
        <begin position="82"/>
        <end position="100"/>
    </location>
</feature>
<organism evidence="3 4">
    <name type="scientific">Apiospora phragmitis</name>
    <dbReference type="NCBI Taxonomy" id="2905665"/>
    <lineage>
        <taxon>Eukaryota</taxon>
        <taxon>Fungi</taxon>
        <taxon>Dikarya</taxon>
        <taxon>Ascomycota</taxon>
        <taxon>Pezizomycotina</taxon>
        <taxon>Sordariomycetes</taxon>
        <taxon>Xylariomycetidae</taxon>
        <taxon>Amphisphaeriales</taxon>
        <taxon>Apiosporaceae</taxon>
        <taxon>Apiospora</taxon>
    </lineage>
</organism>
<name>A0ABR1T701_9PEZI</name>